<evidence type="ECO:0000256" key="1">
    <source>
        <dbReference type="ARBA" id="ARBA00000705"/>
    </source>
</evidence>
<evidence type="ECO:0000256" key="3">
    <source>
        <dbReference type="ARBA" id="ARBA00022679"/>
    </source>
</evidence>
<sequence length="327" mass="35108">VCRCTYAAQWRSAAAAGVRRRIVLPEATDPRTLQAAGRSLDFCDVTLVCRRAELQDVRSLAKELRVPLEQMELTSVEDHSSFEHLKQQLADRRAGKKLPDCLQPLHFANMLVAAGLADGHVAGALHSSGDVVRSAFQIVGLQPGVSKVSSFFVMMPPDKDPLVFADCAVMVNPTAAELAEMADMAAVNYQSLFPDSEPRVALLSFSTKGSAKDPAVDKVIEAWELLKLRRPELICDGELQLDTALVPSVAASKAPGSPVAGKANILIFPNLESANIGYKLVQRLGNSKAVGPVLMGLQRPCNDLSRGCSTEDIEGVMVFTALQASQS</sequence>
<dbReference type="AlphaFoldDB" id="A0A813FSS8"/>
<dbReference type="Proteomes" id="UP000654075">
    <property type="component" value="Unassembled WGS sequence"/>
</dbReference>
<dbReference type="InterPro" id="IPR042113">
    <property type="entry name" value="P_AcTrfase_dom1"/>
</dbReference>
<keyword evidence="3" id="KW-0808">Transferase</keyword>
<proteinExistence type="inferred from homology"/>
<reference evidence="6" key="1">
    <citation type="submission" date="2021-02" db="EMBL/GenBank/DDBJ databases">
        <authorList>
            <person name="Dougan E. K."/>
            <person name="Rhodes N."/>
            <person name="Thang M."/>
            <person name="Chan C."/>
        </authorList>
    </citation>
    <scope>NUCLEOTIDE SEQUENCE</scope>
</reference>
<dbReference type="PANTHER" id="PTHR43356:SF3">
    <property type="entry name" value="PHOSPHATE ACETYLTRANSFERASE"/>
    <property type="match status" value="1"/>
</dbReference>
<dbReference type="InterPro" id="IPR050500">
    <property type="entry name" value="Phos_Acetyltrans/Butyryltrans"/>
</dbReference>
<dbReference type="OMA" id="CEYGENG"/>
<evidence type="ECO:0000256" key="2">
    <source>
        <dbReference type="ARBA" id="ARBA00005656"/>
    </source>
</evidence>
<dbReference type="InterPro" id="IPR042112">
    <property type="entry name" value="P_AcTrfase_dom2"/>
</dbReference>
<evidence type="ECO:0000259" key="5">
    <source>
        <dbReference type="Pfam" id="PF01515"/>
    </source>
</evidence>
<dbReference type="OrthoDB" id="418586at2759"/>
<dbReference type="Gene3D" id="3.40.50.10950">
    <property type="match status" value="1"/>
</dbReference>
<dbReference type="PIRSF" id="PIRSF000428">
    <property type="entry name" value="P_Ac_trans"/>
    <property type="match status" value="1"/>
</dbReference>
<protein>
    <recommendedName>
        <fullName evidence="5">Phosphate acetyl/butaryl transferase domain-containing protein</fullName>
    </recommendedName>
</protein>
<name>A0A813FSS8_POLGL</name>
<keyword evidence="4" id="KW-0012">Acyltransferase</keyword>
<comment type="catalytic activity">
    <reaction evidence="1">
        <text>acetyl-CoA + phosphate = acetyl phosphate + CoA</text>
        <dbReference type="Rhea" id="RHEA:19521"/>
        <dbReference type="ChEBI" id="CHEBI:22191"/>
        <dbReference type="ChEBI" id="CHEBI:43474"/>
        <dbReference type="ChEBI" id="CHEBI:57287"/>
        <dbReference type="ChEBI" id="CHEBI:57288"/>
        <dbReference type="EC" id="2.3.1.8"/>
    </reaction>
</comment>
<gene>
    <name evidence="6" type="ORF">PGLA1383_LOCUS33003</name>
</gene>
<dbReference type="GO" id="GO:0008959">
    <property type="term" value="F:phosphate acetyltransferase activity"/>
    <property type="evidence" value="ECO:0007669"/>
    <property type="project" value="UniProtKB-EC"/>
</dbReference>
<evidence type="ECO:0000256" key="4">
    <source>
        <dbReference type="ARBA" id="ARBA00023315"/>
    </source>
</evidence>
<dbReference type="InterPro" id="IPR002505">
    <property type="entry name" value="PTA_PTB"/>
</dbReference>
<dbReference type="PANTHER" id="PTHR43356">
    <property type="entry name" value="PHOSPHATE ACETYLTRANSFERASE"/>
    <property type="match status" value="1"/>
</dbReference>
<comment type="similarity">
    <text evidence="2">Belongs to the phosphate acetyltransferase and butyryltransferase family.</text>
</comment>
<feature type="domain" description="Phosphate acetyl/butaryl transferase" evidence="5">
    <location>
        <begin position="15"/>
        <end position="321"/>
    </location>
</feature>
<feature type="non-terminal residue" evidence="6">
    <location>
        <position position="1"/>
    </location>
</feature>
<keyword evidence="7" id="KW-1185">Reference proteome</keyword>
<dbReference type="NCBIfam" id="NF007233">
    <property type="entry name" value="PRK09653.1"/>
    <property type="match status" value="1"/>
</dbReference>
<evidence type="ECO:0000313" key="6">
    <source>
        <dbReference type="EMBL" id="CAE8615290.1"/>
    </source>
</evidence>
<dbReference type="SUPFAM" id="SSF53659">
    <property type="entry name" value="Isocitrate/Isopropylmalate dehydrogenase-like"/>
    <property type="match status" value="1"/>
</dbReference>
<dbReference type="EMBL" id="CAJNNV010025593">
    <property type="protein sequence ID" value="CAE8615290.1"/>
    <property type="molecule type" value="Genomic_DNA"/>
</dbReference>
<dbReference type="Gene3D" id="3.40.50.10750">
    <property type="entry name" value="Isocitrate/Isopropylmalate dehydrogenase-like"/>
    <property type="match status" value="1"/>
</dbReference>
<evidence type="ECO:0000313" key="7">
    <source>
        <dbReference type="Proteomes" id="UP000654075"/>
    </source>
</evidence>
<dbReference type="InterPro" id="IPR012147">
    <property type="entry name" value="P_Ac_Bu_trans"/>
</dbReference>
<dbReference type="Pfam" id="PF01515">
    <property type="entry name" value="PTA_PTB"/>
    <property type="match status" value="1"/>
</dbReference>
<comment type="caution">
    <text evidence="6">The sequence shown here is derived from an EMBL/GenBank/DDBJ whole genome shotgun (WGS) entry which is preliminary data.</text>
</comment>
<accession>A0A813FSS8</accession>
<organism evidence="6 7">
    <name type="scientific">Polarella glacialis</name>
    <name type="common">Dinoflagellate</name>
    <dbReference type="NCBI Taxonomy" id="89957"/>
    <lineage>
        <taxon>Eukaryota</taxon>
        <taxon>Sar</taxon>
        <taxon>Alveolata</taxon>
        <taxon>Dinophyceae</taxon>
        <taxon>Suessiales</taxon>
        <taxon>Suessiaceae</taxon>
        <taxon>Polarella</taxon>
    </lineage>
</organism>